<dbReference type="PANTHER" id="PTHR11075:SF54">
    <property type="entry name" value="LARGE RIBOSOMAL SUBUNIT PROTEIN ML62"/>
    <property type="match status" value="1"/>
</dbReference>
<dbReference type="AlphaFoldDB" id="A0A1G4K1G6"/>
<proteinExistence type="predicted"/>
<sequence>MNSLFFKFTKFPLPKRHSAVYRPSFFSSLASQTPEQWLQSLGVKALPVKSFSFQFDRSSGPGGQKVNKSSSKCTLTIYGFSKCNWIPQDVRDQLMAKNFRYWAKSKDRIVIQSDKTRSRETNRDLCLEKLVNEVKAVCWFAKPVSAVDQQKWETVRRKTNDSRLKDKKLHSDKKQFRKKTDFF</sequence>
<accession>A0A1G4K1G6</accession>
<dbReference type="GO" id="GO:0016150">
    <property type="term" value="F:translation release factor activity, codon nonspecific"/>
    <property type="evidence" value="ECO:0007669"/>
    <property type="project" value="TreeGrafter"/>
</dbReference>
<dbReference type="EMBL" id="LT598477">
    <property type="protein sequence ID" value="SCU97387.1"/>
    <property type="molecule type" value="Genomic_DNA"/>
</dbReference>
<keyword evidence="4" id="KW-1185">Reference proteome</keyword>
<evidence type="ECO:0000313" key="4">
    <source>
        <dbReference type="Proteomes" id="UP000191144"/>
    </source>
</evidence>
<dbReference type="InterPro" id="IPR000352">
    <property type="entry name" value="Pep_chain_release_fac_I"/>
</dbReference>
<evidence type="ECO:0000259" key="2">
    <source>
        <dbReference type="Pfam" id="PF00472"/>
    </source>
</evidence>
<organism evidence="3 4">
    <name type="scientific">Lachancea meyersii CBS 8951</name>
    <dbReference type="NCBI Taxonomy" id="1266667"/>
    <lineage>
        <taxon>Eukaryota</taxon>
        <taxon>Fungi</taxon>
        <taxon>Dikarya</taxon>
        <taxon>Ascomycota</taxon>
        <taxon>Saccharomycotina</taxon>
        <taxon>Saccharomycetes</taxon>
        <taxon>Saccharomycetales</taxon>
        <taxon>Saccharomycetaceae</taxon>
        <taxon>Lachancea</taxon>
    </lineage>
</organism>
<feature type="domain" description="Prokaryotic-type class I peptide chain release factors" evidence="2">
    <location>
        <begin position="48"/>
        <end position="168"/>
    </location>
</feature>
<dbReference type="GO" id="GO:0004045">
    <property type="term" value="F:peptidyl-tRNA hydrolase activity"/>
    <property type="evidence" value="ECO:0007669"/>
    <property type="project" value="TreeGrafter"/>
</dbReference>
<dbReference type="OrthoDB" id="270639at2759"/>
<dbReference type="Proteomes" id="UP000191144">
    <property type="component" value="Chromosome F"/>
</dbReference>
<evidence type="ECO:0000313" key="3">
    <source>
        <dbReference type="EMBL" id="SCU97387.1"/>
    </source>
</evidence>
<dbReference type="Gene3D" id="3.30.160.20">
    <property type="match status" value="1"/>
</dbReference>
<feature type="compositionally biased region" description="Basic and acidic residues" evidence="1">
    <location>
        <begin position="172"/>
        <end position="183"/>
    </location>
</feature>
<dbReference type="SUPFAM" id="SSF110916">
    <property type="entry name" value="Peptidyl-tRNA hydrolase domain-like"/>
    <property type="match status" value="1"/>
</dbReference>
<name>A0A1G4K1G6_9SACH</name>
<protein>
    <submittedName>
        <fullName evidence="3">LAME_0F19504g1_1</fullName>
    </submittedName>
</protein>
<dbReference type="PANTHER" id="PTHR11075">
    <property type="entry name" value="PEPTIDE CHAIN RELEASE FACTOR"/>
    <property type="match status" value="1"/>
</dbReference>
<evidence type="ECO:0000256" key="1">
    <source>
        <dbReference type="SAM" id="MobiDB-lite"/>
    </source>
</evidence>
<dbReference type="InterPro" id="IPR052104">
    <property type="entry name" value="Mito_Release_Factor_mL62"/>
</dbReference>
<dbReference type="GO" id="GO:0070126">
    <property type="term" value="P:mitochondrial translational termination"/>
    <property type="evidence" value="ECO:0007669"/>
    <property type="project" value="TreeGrafter"/>
</dbReference>
<dbReference type="GO" id="GO:0005762">
    <property type="term" value="C:mitochondrial large ribosomal subunit"/>
    <property type="evidence" value="ECO:0007669"/>
    <property type="project" value="TreeGrafter"/>
</dbReference>
<reference evidence="4" key="1">
    <citation type="submission" date="2016-03" db="EMBL/GenBank/DDBJ databases">
        <authorList>
            <person name="Devillers Hugo."/>
        </authorList>
    </citation>
    <scope>NUCLEOTIDE SEQUENCE [LARGE SCALE GENOMIC DNA]</scope>
</reference>
<gene>
    <name evidence="3" type="ORF">LAME_0F19504G</name>
</gene>
<dbReference type="Pfam" id="PF00472">
    <property type="entry name" value="RF-1"/>
    <property type="match status" value="1"/>
</dbReference>
<feature type="region of interest" description="Disordered" evidence="1">
    <location>
        <begin position="164"/>
        <end position="183"/>
    </location>
</feature>